<accession>A0A7U7ETD9</accession>
<sequence length="626" mass="69508">MSNSALDTAYETLAQDALEGNLPHPATVCKDCTEIGVPFSLNTGDGPRDADLALGIPSTETAATETWFTSNPWINDELQNFRDTFALRVLMRLGELKGEAFLAEFQAYIKSRGFELDCLDYMIDEGEVLTPPELENITHGTLIDKELQCADTNFNFHGKNVYYWTFTTARFTEGGHREGVFYNPFPPVDWHVSGRFDIDRAAQCLVTSFEQQKQRDKQWEVVKMVGRIGLGILTFIPAVRVVTLGARGLRYSIAVIEAVMSANEIASGSTSLIKGEGIDLGETMFESLAKLADPKSDGERGRQVFMFINLALIAPSIQDGARWVLRRIWNTPSSIRYDLKALPEPDRKALNNHASAEPKAIELRGSRRGRSNDDSVEWFDRPSLDTNSSQVGLTTATGKANYAVMTNTLRARLAMLILHNGGKLRVTGRVGKVVGDAGEEVLVAALIERMKFRPENILGYSLDPSKIPHRIGLSNKSNQGLDVLVYVPPPPSLEVRVPTTGAMRHGIDGMNGKAETEKIHFTKKTLLVFETKTTLSKDFTPDFNPTQRNGLKKVNEVKRNISGKKRRWKPHTMRQVDPDYMGKLDAIEEAQKSGDIAFIHAQVFLDEQGIPRKLVGGGSGIQLNIW</sequence>
<dbReference type="RefSeq" id="WP_187673712.1">
    <property type="nucleotide sequence ID" value="NZ_CAJFCI010000086.1"/>
</dbReference>
<keyword evidence="3" id="KW-1185">Reference proteome</keyword>
<dbReference type="Proteomes" id="UP000583387">
    <property type="component" value="Unassembled WGS sequence"/>
</dbReference>
<protein>
    <submittedName>
        <fullName evidence="2">Uncharacterized protein</fullName>
    </submittedName>
</protein>
<dbReference type="EMBL" id="CAJFCI010000086">
    <property type="protein sequence ID" value="CAD5110407.1"/>
    <property type="molecule type" value="Genomic_DNA"/>
</dbReference>
<comment type="caution">
    <text evidence="2">The sequence shown here is derived from an EMBL/GenBank/DDBJ whole genome shotgun (WGS) entry which is preliminary data.</text>
</comment>
<evidence type="ECO:0000256" key="1">
    <source>
        <dbReference type="SAM" id="MobiDB-lite"/>
    </source>
</evidence>
<organism evidence="2 3">
    <name type="scientific">Zestomonas carbonaria</name>
    <dbReference type="NCBI Taxonomy" id="2762745"/>
    <lineage>
        <taxon>Bacteria</taxon>
        <taxon>Pseudomonadati</taxon>
        <taxon>Pseudomonadota</taxon>
        <taxon>Gammaproteobacteria</taxon>
        <taxon>Pseudomonadales</taxon>
        <taxon>Pseudomonadaceae</taxon>
        <taxon>Zestomonas</taxon>
    </lineage>
</organism>
<feature type="region of interest" description="Disordered" evidence="1">
    <location>
        <begin position="348"/>
        <end position="391"/>
    </location>
</feature>
<proteinExistence type="predicted"/>
<name>A0A7U7ETD9_9GAMM</name>
<reference evidence="2 3" key="1">
    <citation type="submission" date="2020-08" db="EMBL/GenBank/DDBJ databases">
        <authorList>
            <person name="Criscuolo A."/>
        </authorList>
    </citation>
    <scope>NUCLEOTIDE SEQUENCE [LARGE SCALE GENOMIC DNA]</scope>
    <source>
        <strain evidence="2">CIP111764</strain>
    </source>
</reference>
<dbReference type="AlphaFoldDB" id="A0A7U7ETD9"/>
<evidence type="ECO:0000313" key="3">
    <source>
        <dbReference type="Proteomes" id="UP000583387"/>
    </source>
</evidence>
<gene>
    <name evidence="2" type="ORF">PSEWESI4_04730</name>
</gene>
<evidence type="ECO:0000313" key="2">
    <source>
        <dbReference type="EMBL" id="CAD5110407.1"/>
    </source>
</evidence>
<feature type="compositionally biased region" description="Basic and acidic residues" evidence="1">
    <location>
        <begin position="359"/>
        <end position="383"/>
    </location>
</feature>